<reference evidence="1" key="1">
    <citation type="journal article" date="2023" name="GigaByte">
        <title>Genome assembly of the bearded iris, Iris pallida Lam.</title>
        <authorList>
            <person name="Bruccoleri R.E."/>
            <person name="Oakeley E.J."/>
            <person name="Faust A.M.E."/>
            <person name="Altorfer M."/>
            <person name="Dessus-Babus S."/>
            <person name="Burckhardt D."/>
            <person name="Oertli M."/>
            <person name="Naumann U."/>
            <person name="Petersen F."/>
            <person name="Wong J."/>
        </authorList>
    </citation>
    <scope>NUCLEOTIDE SEQUENCE</scope>
    <source>
        <strain evidence="1">GSM-AAB239-AS_SAM_17_03QT</strain>
    </source>
</reference>
<accession>A0AAX6I9L7</accession>
<keyword evidence="2" id="KW-1185">Reference proteome</keyword>
<gene>
    <name evidence="1" type="ORF">M6B38_267865</name>
</gene>
<dbReference type="AlphaFoldDB" id="A0AAX6I9L7"/>
<protein>
    <submittedName>
        <fullName evidence="1">NADH dehydrogenase subunit 5 (Mitochondrion)</fullName>
    </submittedName>
</protein>
<reference evidence="1" key="2">
    <citation type="submission" date="2023-04" db="EMBL/GenBank/DDBJ databases">
        <authorList>
            <person name="Bruccoleri R.E."/>
            <person name="Oakeley E.J."/>
            <person name="Faust A.-M."/>
            <person name="Dessus-Babus S."/>
            <person name="Altorfer M."/>
            <person name="Burckhardt D."/>
            <person name="Oertli M."/>
            <person name="Naumann U."/>
            <person name="Petersen F."/>
            <person name="Wong J."/>
        </authorList>
    </citation>
    <scope>NUCLEOTIDE SEQUENCE</scope>
    <source>
        <strain evidence="1">GSM-AAB239-AS_SAM_17_03QT</strain>
        <tissue evidence="1">Leaf</tissue>
    </source>
</reference>
<sequence>MMGERGKKPSGWIGKSDLRLSPRLPSLRVAQAPPFLPHYSLLTALASLRLFNTRFFQNLFFPRMNSPDHDESCPPVFLSHWTTGWGAPMNSMI</sequence>
<proteinExistence type="predicted"/>
<organism evidence="1 2">
    <name type="scientific">Iris pallida</name>
    <name type="common">Sweet iris</name>
    <dbReference type="NCBI Taxonomy" id="29817"/>
    <lineage>
        <taxon>Eukaryota</taxon>
        <taxon>Viridiplantae</taxon>
        <taxon>Streptophyta</taxon>
        <taxon>Embryophyta</taxon>
        <taxon>Tracheophyta</taxon>
        <taxon>Spermatophyta</taxon>
        <taxon>Magnoliopsida</taxon>
        <taxon>Liliopsida</taxon>
        <taxon>Asparagales</taxon>
        <taxon>Iridaceae</taxon>
        <taxon>Iridoideae</taxon>
        <taxon>Irideae</taxon>
        <taxon>Iris</taxon>
    </lineage>
</organism>
<comment type="caution">
    <text evidence="1">The sequence shown here is derived from an EMBL/GenBank/DDBJ whole genome shotgun (WGS) entry which is preliminary data.</text>
</comment>
<dbReference type="Proteomes" id="UP001140949">
    <property type="component" value="Unassembled WGS sequence"/>
</dbReference>
<evidence type="ECO:0000313" key="2">
    <source>
        <dbReference type="Proteomes" id="UP001140949"/>
    </source>
</evidence>
<dbReference type="EMBL" id="JANAVB010003400">
    <property type="protein sequence ID" value="KAJ6849613.1"/>
    <property type="molecule type" value="Genomic_DNA"/>
</dbReference>
<evidence type="ECO:0000313" key="1">
    <source>
        <dbReference type="EMBL" id="KAJ6849613.1"/>
    </source>
</evidence>
<name>A0AAX6I9L7_IRIPA</name>